<feature type="region of interest" description="Disordered" evidence="1">
    <location>
        <begin position="258"/>
        <end position="284"/>
    </location>
</feature>
<name>A0ABR3R8H4_9PLEO</name>
<gene>
    <name evidence="2" type="ORF">SLS60_006959</name>
</gene>
<evidence type="ECO:0000313" key="2">
    <source>
        <dbReference type="EMBL" id="KAL1600573.1"/>
    </source>
</evidence>
<protein>
    <recommendedName>
        <fullName evidence="4">Terpenoid synthase</fullName>
    </recommendedName>
</protein>
<proteinExistence type="predicted"/>
<evidence type="ECO:0008006" key="4">
    <source>
        <dbReference type="Google" id="ProtNLM"/>
    </source>
</evidence>
<dbReference type="EMBL" id="JAKJXO020000009">
    <property type="protein sequence ID" value="KAL1600573.1"/>
    <property type="molecule type" value="Genomic_DNA"/>
</dbReference>
<comment type="caution">
    <text evidence="2">The sequence shown here is derived from an EMBL/GenBank/DDBJ whole genome shotgun (WGS) entry which is preliminary data.</text>
</comment>
<accession>A0ABR3R8H4</accession>
<evidence type="ECO:0000313" key="3">
    <source>
        <dbReference type="Proteomes" id="UP001521785"/>
    </source>
</evidence>
<dbReference type="Proteomes" id="UP001521785">
    <property type="component" value="Unassembled WGS sequence"/>
</dbReference>
<organism evidence="2 3">
    <name type="scientific">Paraconiothyrium brasiliense</name>
    <dbReference type="NCBI Taxonomy" id="300254"/>
    <lineage>
        <taxon>Eukaryota</taxon>
        <taxon>Fungi</taxon>
        <taxon>Dikarya</taxon>
        <taxon>Ascomycota</taxon>
        <taxon>Pezizomycotina</taxon>
        <taxon>Dothideomycetes</taxon>
        <taxon>Pleosporomycetidae</taxon>
        <taxon>Pleosporales</taxon>
        <taxon>Massarineae</taxon>
        <taxon>Didymosphaeriaceae</taxon>
        <taxon>Paraconiothyrium</taxon>
    </lineage>
</organism>
<evidence type="ECO:0000256" key="1">
    <source>
        <dbReference type="SAM" id="MobiDB-lite"/>
    </source>
</evidence>
<sequence length="284" mass="31657">MEGKVDLVDWASKHLDPVLVSGKLPSLVGPLQDVLWKSVGHHLQESKYGSLALMVNGFAWSIPASFATLTSSNMKTWVHNKHRESAPLVFDFDGLRWAHPFVVELIHSFWYGLEVKITEPHSLKHPQIVPDNASELSAPITTLMAIIFLYDATTYLGDSLLEATALSALHDRLFHGTFTDPEIIEAVEEVYRREKKRAGTETLQRAFLTAAVIHFERFAVSAHGDESADLHCMPHFGYKYHRGLGWYVGHYAGRKDDSGATTITPQASAEEGVTARGDDMNMED</sequence>
<reference evidence="2 3" key="1">
    <citation type="submission" date="2024-02" db="EMBL/GenBank/DDBJ databases">
        <title>De novo assembly and annotation of 12 fungi associated with fruit tree decline syndrome in Ontario, Canada.</title>
        <authorList>
            <person name="Sulman M."/>
            <person name="Ellouze W."/>
            <person name="Ilyukhin E."/>
        </authorList>
    </citation>
    <scope>NUCLEOTIDE SEQUENCE [LARGE SCALE GENOMIC DNA]</scope>
    <source>
        <strain evidence="2 3">M42-189</strain>
    </source>
</reference>
<keyword evidence="3" id="KW-1185">Reference proteome</keyword>